<feature type="compositionally biased region" description="Basic and acidic residues" evidence="1">
    <location>
        <begin position="120"/>
        <end position="132"/>
    </location>
</feature>
<sequence>MLAGPDAIEVHLAELVSKGQRDRRLVESLEVLLAKARKNKKVKSVVFDVPRATLDTMTSAAKCNKSSSADKQGPAGASPKSTLTDGEDATEERAEMPVSMAPLLPKLFAGSQITEVSVETQDKGSSNDRSDGSDEESDENDQESDNNDKESDNHDDTILKNIDPKTLLHGPYSQKSILNQLLSSDSSNHSTDKHDGSDRYEQASSTDDGSDATVEDNEQTYMDADPQDAVEQQDVNLSIAAMLAYSDEQAELEGSATRVVALVPDDQASDETGEDGVMPSSQPSKEHKTSAQTDPIETAEDPDPAAQNTVDDDPIQDVDGFVTPLNEHQLNPPVKTPKSGMIKDRHGRLPKADIQLAAAAQSTPAPMADNEAERHMTWMTTC</sequence>
<feature type="region of interest" description="Disordered" evidence="1">
    <location>
        <begin position="54"/>
        <end position="233"/>
    </location>
</feature>
<proteinExistence type="predicted"/>
<protein>
    <submittedName>
        <fullName evidence="2">Uncharacterized protein</fullName>
    </submittedName>
</protein>
<evidence type="ECO:0000313" key="2">
    <source>
        <dbReference type="EMBL" id="PCH37289.1"/>
    </source>
</evidence>
<dbReference type="Proteomes" id="UP000218811">
    <property type="component" value="Unassembled WGS sequence"/>
</dbReference>
<reference evidence="2 3" key="1">
    <citation type="journal article" date="2012" name="Science">
        <title>The Paleozoic origin of enzymatic lignin decomposition reconstructed from 31 fungal genomes.</title>
        <authorList>
            <person name="Floudas D."/>
            <person name="Binder M."/>
            <person name="Riley R."/>
            <person name="Barry K."/>
            <person name="Blanchette R.A."/>
            <person name="Henrissat B."/>
            <person name="Martinez A.T."/>
            <person name="Otillar R."/>
            <person name="Spatafora J.W."/>
            <person name="Yadav J.S."/>
            <person name="Aerts A."/>
            <person name="Benoit I."/>
            <person name="Boyd A."/>
            <person name="Carlson A."/>
            <person name="Copeland A."/>
            <person name="Coutinho P.M."/>
            <person name="de Vries R.P."/>
            <person name="Ferreira P."/>
            <person name="Findley K."/>
            <person name="Foster B."/>
            <person name="Gaskell J."/>
            <person name="Glotzer D."/>
            <person name="Gorecki P."/>
            <person name="Heitman J."/>
            <person name="Hesse C."/>
            <person name="Hori C."/>
            <person name="Igarashi K."/>
            <person name="Jurgens J.A."/>
            <person name="Kallen N."/>
            <person name="Kersten P."/>
            <person name="Kohler A."/>
            <person name="Kuees U."/>
            <person name="Kumar T.K.A."/>
            <person name="Kuo A."/>
            <person name="LaButti K."/>
            <person name="Larrondo L.F."/>
            <person name="Lindquist E."/>
            <person name="Ling A."/>
            <person name="Lombard V."/>
            <person name="Lucas S."/>
            <person name="Lundell T."/>
            <person name="Martin R."/>
            <person name="McLaughlin D.J."/>
            <person name="Morgenstern I."/>
            <person name="Morin E."/>
            <person name="Murat C."/>
            <person name="Nagy L.G."/>
            <person name="Nolan M."/>
            <person name="Ohm R.A."/>
            <person name="Patyshakuliyeva A."/>
            <person name="Rokas A."/>
            <person name="Ruiz-Duenas F.J."/>
            <person name="Sabat G."/>
            <person name="Salamov A."/>
            <person name="Samejima M."/>
            <person name="Schmutz J."/>
            <person name="Slot J.C."/>
            <person name="St John F."/>
            <person name="Stenlid J."/>
            <person name="Sun H."/>
            <person name="Sun S."/>
            <person name="Syed K."/>
            <person name="Tsang A."/>
            <person name="Wiebenga A."/>
            <person name="Young D."/>
            <person name="Pisabarro A."/>
            <person name="Eastwood D.C."/>
            <person name="Martin F."/>
            <person name="Cullen D."/>
            <person name="Grigoriev I.V."/>
            <person name="Hibbett D.S."/>
        </authorList>
    </citation>
    <scope>NUCLEOTIDE SEQUENCE [LARGE SCALE GENOMIC DNA]</scope>
    <source>
        <strain evidence="2 3">MD-104</strain>
    </source>
</reference>
<accession>A0A2H3JEX7</accession>
<feature type="compositionally biased region" description="Polar residues" evidence="1">
    <location>
        <begin position="55"/>
        <end position="70"/>
    </location>
</feature>
<organism evidence="2 3">
    <name type="scientific">Wolfiporia cocos (strain MD-104)</name>
    <name type="common">Brown rot fungus</name>
    <dbReference type="NCBI Taxonomy" id="742152"/>
    <lineage>
        <taxon>Eukaryota</taxon>
        <taxon>Fungi</taxon>
        <taxon>Dikarya</taxon>
        <taxon>Basidiomycota</taxon>
        <taxon>Agaricomycotina</taxon>
        <taxon>Agaricomycetes</taxon>
        <taxon>Polyporales</taxon>
        <taxon>Phaeolaceae</taxon>
        <taxon>Wolfiporia</taxon>
    </lineage>
</organism>
<keyword evidence="3" id="KW-1185">Reference proteome</keyword>
<evidence type="ECO:0000256" key="1">
    <source>
        <dbReference type="SAM" id="MobiDB-lite"/>
    </source>
</evidence>
<dbReference type="AlphaFoldDB" id="A0A2H3JEX7"/>
<feature type="region of interest" description="Disordered" evidence="1">
    <location>
        <begin position="266"/>
        <end position="345"/>
    </location>
</feature>
<feature type="compositionally biased region" description="Polar residues" evidence="1">
    <location>
        <begin position="173"/>
        <end position="189"/>
    </location>
</feature>
<evidence type="ECO:0000313" key="3">
    <source>
        <dbReference type="Proteomes" id="UP000218811"/>
    </source>
</evidence>
<feature type="compositionally biased region" description="Basic and acidic residues" evidence="1">
    <location>
        <begin position="190"/>
        <end position="201"/>
    </location>
</feature>
<name>A0A2H3JEX7_WOLCO</name>
<dbReference type="STRING" id="742152.A0A2H3JEX7"/>
<dbReference type="EMBL" id="KB467920">
    <property type="protein sequence ID" value="PCH37289.1"/>
    <property type="molecule type" value="Genomic_DNA"/>
</dbReference>
<gene>
    <name evidence="2" type="ORF">WOLCODRAFT_158009</name>
</gene>
<feature type="compositionally biased region" description="Acidic residues" evidence="1">
    <location>
        <begin position="208"/>
        <end position="218"/>
    </location>
</feature>
<feature type="compositionally biased region" description="Basic and acidic residues" evidence="1">
    <location>
        <begin position="146"/>
        <end position="158"/>
    </location>
</feature>
<feature type="compositionally biased region" description="Acidic residues" evidence="1">
    <location>
        <begin position="133"/>
        <end position="145"/>
    </location>
</feature>